<evidence type="ECO:0000313" key="2">
    <source>
        <dbReference type="Proteomes" id="UP000240442"/>
    </source>
</evidence>
<dbReference type="Proteomes" id="UP000240442">
    <property type="component" value="Segment"/>
</dbReference>
<gene>
    <name evidence="1" type="ORF">SEA_HUNTINGDON_59</name>
</gene>
<name>A0A2H4PAJ5_9CAUD</name>
<protein>
    <submittedName>
        <fullName evidence="1">Uncharacterized protein</fullName>
    </submittedName>
</protein>
<accession>A0A2H4PAJ5</accession>
<sequence>MVTYLIKCDECGTCSQQATPLGKGEYWLCKVHEAKLERKING</sequence>
<keyword evidence="2" id="KW-1185">Reference proteome</keyword>
<dbReference type="EMBL" id="MG210949">
    <property type="protein sequence ID" value="ATW59266.1"/>
    <property type="molecule type" value="Genomic_DNA"/>
</dbReference>
<evidence type="ECO:0000313" key="1">
    <source>
        <dbReference type="EMBL" id="ATW59266.1"/>
    </source>
</evidence>
<organism evidence="1 2">
    <name type="scientific">Arthrobacter phage Huntingdon</name>
    <dbReference type="NCBI Taxonomy" id="2047760"/>
    <lineage>
        <taxon>Viruses</taxon>
        <taxon>Duplodnaviria</taxon>
        <taxon>Heunggongvirae</taxon>
        <taxon>Uroviricota</taxon>
        <taxon>Caudoviricetes</taxon>
        <taxon>Korravirus</taxon>
        <taxon>Korravirus huntingdon</taxon>
    </lineage>
</organism>
<reference evidence="1 2" key="1">
    <citation type="submission" date="2017-10" db="EMBL/GenBank/DDBJ databases">
        <authorList>
            <person name="Uguru U."/>
            <person name="Moy E.A."/>
            <person name="Dunbar D."/>
            <person name="Baltzegar D.A."/>
            <person name="Young E.C."/>
            <person name="Sides K.F."/>
            <person name="Macialek J."/>
            <person name="Garlena R.A."/>
            <person name="Russell D.A."/>
            <person name="Pope W.H."/>
            <person name="Jacobs-Sera D."/>
            <person name="Hatfull G.F."/>
        </authorList>
    </citation>
    <scope>NUCLEOTIDE SEQUENCE [LARGE SCALE GENOMIC DNA]</scope>
</reference>
<proteinExistence type="predicted"/>